<dbReference type="InterPro" id="IPR015943">
    <property type="entry name" value="WD40/YVTN_repeat-like_dom_sf"/>
</dbReference>
<dbReference type="Pfam" id="PF13423">
    <property type="entry name" value="UCH_1"/>
    <property type="match status" value="1"/>
</dbReference>
<sequence length="1145" mass="128779">MTLPPEYDPVSWAPSSRDGMPQSSYGHHTSPYTPHGDTYMVSLSGSLIDWNATQAEITSIAFDPRHDILWTGNGTGRVKGFSKSNDQLTSFFEFWESKSPILQIDAYDEALAVVTADTFSVYNREGQNYYRHQAPEFEHLRCVHRPTPHKTKVFIGGLQGNVSLFDLEAQRLIRSVVDDSTGVTMMRSNNSNLICANDRGNITIRSHSGDKISDIQAHQGPITGFDVCGNFLLTAGSTITPTRSNQFGTPQADLFVHLFDLRNMSASHPLQTPVPTQHVFFGDPHGTVIMTSHFGHLWSANLNHTWAPQNIQVMPNGTRFNHLALSSNRQCIATVDSNQFARFYLPYNGGFQGSGFNYRSQRLPTRYTYSSPVIPEWQRNNRNRHQAPVRQYHHAPSMPMHIAGPSSDVADVSERMGAMSFDPSNGGRMNNNDHRNGTVDKAITNAARAGSEMSQKIYAEGFFLDVRTLSRSLATPEWLRAINTMTIPRLYTRPVDKDRHDKAIFERFNVSQQVPLLMNADAPIVNSFIRAIAAVPPVKKLILSHLCRRRNCILCELQFIVRNIHAQEINECITPLTCNAIIREMAAYADFAPIKDLTPCQFSGLAVSLFTNFFFHHIFQESTLAYDGNAHEDLHLNKTMEVNYQKSSTCSCCGSVVLSHESRHVITLKYPYDGRPGRHVPFVQLLEESFDDTTVVDGGLQPVNQCNRCFRMAPRHNSSIATLPSVLVVDTAINRPGYYFWNTNADIANNRPNDSLTSYDLRFVREGSPQNQPTNFHERTVRGVSDAVHSGVRFSHYVPAMFSAEFSASGKVCFSPSIGKKDNNKVYALCSAVMSIADSRDSEHYISICKSYNHHSPVLNFTVFNDYIVTPVKVDEALYTHSAWKMPHLLFFCDVEMLNLEITPVSIPRAVFDDERPENGEHPRVPPPPAGEIVALDSEFVQNESKEHVLGRISCLNKDGEPIIDDYSLLGCNEQIGDYLTPFSGIVSEDLNPATSTKYLLSRKKSYLKVLYLVENQNIFVGHALHNDFRILNIYIPADQIIDTCLLYRLEGKQCLSLRGLVDHVFGESIQTTQHDSVEDAMSALRLYKKYKTQTEEKANITSWLRDIYDETQKRSCQEPIVAPRNSSTSAFATYLYTPNRSSPS</sequence>
<dbReference type="InterPro" id="IPR038765">
    <property type="entry name" value="Papain-like_cys_pep_sf"/>
</dbReference>
<evidence type="ECO:0000313" key="4">
    <source>
        <dbReference type="WBParaSite" id="Pan_g13894.t1"/>
    </source>
</evidence>
<dbReference type="SUPFAM" id="SSF50978">
    <property type="entry name" value="WD40 repeat-like"/>
    <property type="match status" value="1"/>
</dbReference>
<dbReference type="InterPro" id="IPR036397">
    <property type="entry name" value="RNaseH_sf"/>
</dbReference>
<feature type="region of interest" description="Disordered" evidence="1">
    <location>
        <begin position="1"/>
        <end position="31"/>
    </location>
</feature>
<dbReference type="GO" id="GO:0003676">
    <property type="term" value="F:nucleic acid binding"/>
    <property type="evidence" value="ECO:0007669"/>
    <property type="project" value="InterPro"/>
</dbReference>
<reference evidence="4" key="2">
    <citation type="submission" date="2020-10" db="UniProtKB">
        <authorList>
            <consortium name="WormBaseParasite"/>
        </authorList>
    </citation>
    <scope>IDENTIFICATION</scope>
</reference>
<dbReference type="InterPro" id="IPR013520">
    <property type="entry name" value="Ribonucl_H"/>
</dbReference>
<evidence type="ECO:0000256" key="1">
    <source>
        <dbReference type="SAM" id="MobiDB-lite"/>
    </source>
</evidence>
<feature type="compositionally biased region" description="Polar residues" evidence="1">
    <location>
        <begin position="21"/>
        <end position="31"/>
    </location>
</feature>
<dbReference type="PANTHER" id="PTHR15728">
    <property type="entry name" value="DEADENYLATION COMPLEX CATALYTIC SUBUNIT PAN2"/>
    <property type="match status" value="1"/>
</dbReference>
<reference evidence="3" key="1">
    <citation type="journal article" date="2013" name="Genetics">
        <title>The draft genome and transcriptome of Panagrellus redivivus are shaped by the harsh demands of a free-living lifestyle.</title>
        <authorList>
            <person name="Srinivasan J."/>
            <person name="Dillman A.R."/>
            <person name="Macchietto M.G."/>
            <person name="Heikkinen L."/>
            <person name="Lakso M."/>
            <person name="Fracchia K.M."/>
            <person name="Antoshechkin I."/>
            <person name="Mortazavi A."/>
            <person name="Wong G."/>
            <person name="Sternberg P.W."/>
        </authorList>
    </citation>
    <scope>NUCLEOTIDE SEQUENCE [LARGE SCALE GENOMIC DNA]</scope>
    <source>
        <strain evidence="3">MT8872</strain>
    </source>
</reference>
<dbReference type="InterPro" id="IPR050785">
    <property type="entry name" value="PAN2-PAN3_catalytic_subunit"/>
</dbReference>
<dbReference type="InterPro" id="IPR048841">
    <property type="entry name" value="PAN2_N"/>
</dbReference>
<dbReference type="GO" id="GO:0004535">
    <property type="term" value="F:poly(A)-specific ribonuclease activity"/>
    <property type="evidence" value="ECO:0007669"/>
    <property type="project" value="TreeGrafter"/>
</dbReference>
<dbReference type="Gene3D" id="3.30.420.10">
    <property type="entry name" value="Ribonuclease H-like superfamily/Ribonuclease H"/>
    <property type="match status" value="1"/>
</dbReference>
<dbReference type="InterPro" id="IPR012337">
    <property type="entry name" value="RNaseH-like_sf"/>
</dbReference>
<dbReference type="Gene3D" id="3.90.70.10">
    <property type="entry name" value="Cysteine proteinases"/>
    <property type="match status" value="1"/>
</dbReference>
<dbReference type="InterPro" id="IPR028881">
    <property type="entry name" value="PAN2_UCH_dom"/>
</dbReference>
<dbReference type="CDD" id="cd02257">
    <property type="entry name" value="Peptidase_C19"/>
    <property type="match status" value="1"/>
</dbReference>
<accession>A0A7E4UXS8</accession>
<dbReference type="SUPFAM" id="SSF53098">
    <property type="entry name" value="Ribonuclease H-like"/>
    <property type="match status" value="1"/>
</dbReference>
<dbReference type="Pfam" id="PF00929">
    <property type="entry name" value="RNase_T"/>
    <property type="match status" value="1"/>
</dbReference>
<dbReference type="PANTHER" id="PTHR15728:SF0">
    <property type="entry name" value="PAN2-PAN3 DEADENYLATION COMPLEX CATALYTIC SUBUNIT PAN2"/>
    <property type="match status" value="1"/>
</dbReference>
<organism evidence="3 4">
    <name type="scientific">Panagrellus redivivus</name>
    <name type="common">Microworm</name>
    <dbReference type="NCBI Taxonomy" id="6233"/>
    <lineage>
        <taxon>Eukaryota</taxon>
        <taxon>Metazoa</taxon>
        <taxon>Ecdysozoa</taxon>
        <taxon>Nematoda</taxon>
        <taxon>Chromadorea</taxon>
        <taxon>Rhabditida</taxon>
        <taxon>Tylenchina</taxon>
        <taxon>Panagrolaimomorpha</taxon>
        <taxon>Panagrolaimoidea</taxon>
        <taxon>Panagrolaimidae</taxon>
        <taxon>Panagrellus</taxon>
    </lineage>
</organism>
<dbReference type="SMART" id="SM00479">
    <property type="entry name" value="EXOIII"/>
    <property type="match status" value="1"/>
</dbReference>
<dbReference type="Gene3D" id="2.130.10.10">
    <property type="entry name" value="YVTN repeat-like/Quinoprotein amine dehydrogenase"/>
    <property type="match status" value="1"/>
</dbReference>
<dbReference type="InterPro" id="IPR036322">
    <property type="entry name" value="WD40_repeat_dom_sf"/>
</dbReference>
<dbReference type="Pfam" id="PF20770">
    <property type="entry name" value="PAN2_N"/>
    <property type="match status" value="1"/>
</dbReference>
<keyword evidence="3" id="KW-1185">Reference proteome</keyword>
<proteinExistence type="predicted"/>
<dbReference type="Proteomes" id="UP000492821">
    <property type="component" value="Unassembled WGS sequence"/>
</dbReference>
<dbReference type="GO" id="GO:0031251">
    <property type="term" value="C:PAN complex"/>
    <property type="evidence" value="ECO:0007669"/>
    <property type="project" value="TreeGrafter"/>
</dbReference>
<evidence type="ECO:0000313" key="3">
    <source>
        <dbReference type="Proteomes" id="UP000492821"/>
    </source>
</evidence>
<dbReference type="WBParaSite" id="Pan_g13894.t1">
    <property type="protein sequence ID" value="Pan_g13894.t1"/>
    <property type="gene ID" value="Pan_g13894"/>
</dbReference>
<dbReference type="SUPFAM" id="SSF54001">
    <property type="entry name" value="Cysteine proteinases"/>
    <property type="match status" value="1"/>
</dbReference>
<dbReference type="GO" id="GO:0000932">
    <property type="term" value="C:P-body"/>
    <property type="evidence" value="ECO:0007669"/>
    <property type="project" value="TreeGrafter"/>
</dbReference>
<evidence type="ECO:0000259" key="2">
    <source>
        <dbReference type="SMART" id="SM00479"/>
    </source>
</evidence>
<name>A0A7E4UXS8_PANRE</name>
<protein>
    <submittedName>
        <fullName evidence="4">Exonuclease domain-containing protein</fullName>
    </submittedName>
</protein>
<feature type="domain" description="Exonuclease" evidence="2">
    <location>
        <begin position="932"/>
        <end position="1097"/>
    </location>
</feature>
<dbReference type="GO" id="GO:0000289">
    <property type="term" value="P:nuclear-transcribed mRNA poly(A) tail shortening"/>
    <property type="evidence" value="ECO:0007669"/>
    <property type="project" value="TreeGrafter"/>
</dbReference>
<dbReference type="AlphaFoldDB" id="A0A7E4UXS8"/>